<organism evidence="1">
    <name type="scientific">Brassica napus</name>
    <name type="common">Rape</name>
    <dbReference type="NCBI Taxonomy" id="3708"/>
    <lineage>
        <taxon>Eukaryota</taxon>
        <taxon>Viridiplantae</taxon>
        <taxon>Streptophyta</taxon>
        <taxon>Embryophyta</taxon>
        <taxon>Tracheophyta</taxon>
        <taxon>Spermatophyta</taxon>
        <taxon>Magnoliopsida</taxon>
        <taxon>eudicotyledons</taxon>
        <taxon>Gunneridae</taxon>
        <taxon>Pentapetalae</taxon>
        <taxon>rosids</taxon>
        <taxon>malvids</taxon>
        <taxon>Brassicales</taxon>
        <taxon>Brassicaceae</taxon>
        <taxon>Brassiceae</taxon>
        <taxon>Brassica</taxon>
    </lineage>
</organism>
<dbReference type="EMBL" id="LK043460">
    <property type="protein sequence ID" value="CDY70833.1"/>
    <property type="molecule type" value="Genomic_DNA"/>
</dbReference>
<dbReference type="Gramene" id="CDY70833">
    <property type="protein sequence ID" value="CDY70833"/>
    <property type="gene ID" value="GSBRNA2T00007773001"/>
</dbReference>
<protein>
    <submittedName>
        <fullName evidence="1">BnaCnng69990D protein</fullName>
    </submittedName>
</protein>
<dbReference type="PaxDb" id="3708-A0A078JTF0"/>
<sequence length="27" mass="3408">MHIKYVSCFLFLLFTLWVFCYFLRLGF</sequence>
<reference evidence="1" key="2">
    <citation type="submission" date="2014-06" db="EMBL/GenBank/DDBJ databases">
        <authorList>
            <person name="Genoscope - CEA"/>
        </authorList>
    </citation>
    <scope>NUCLEOTIDE SEQUENCE</scope>
</reference>
<evidence type="ECO:0000313" key="1">
    <source>
        <dbReference type="EMBL" id="CDY70833.1"/>
    </source>
</evidence>
<gene>
    <name evidence="1" type="primary">BnaCnng69990D</name>
    <name evidence="1" type="ORF">GSBRNA2T00007773001</name>
</gene>
<proteinExistence type="predicted"/>
<name>A0A078JTF0_BRANA</name>
<accession>A0A078JTF0</accession>
<dbReference type="AlphaFoldDB" id="A0A078JTF0"/>
<reference evidence="1" key="1">
    <citation type="journal article" date="2014" name="Science">
        <title>Plant genetics. Early allopolyploid evolution in the post-Neolithic Brassica napus oilseed genome.</title>
        <authorList>
            <person name="Chalhoub B."/>
            <person name="Denoeud F."/>
            <person name="Liu S."/>
            <person name="Parkin I.A."/>
            <person name="Tang H."/>
            <person name="Wang X."/>
            <person name="Chiquet J."/>
            <person name="Belcram H."/>
            <person name="Tong C."/>
            <person name="Samans B."/>
            <person name="Correa M."/>
            <person name="Da Silva C."/>
            <person name="Just J."/>
            <person name="Falentin C."/>
            <person name="Koh C.S."/>
            <person name="Le Clainche I."/>
            <person name="Bernard M."/>
            <person name="Bento P."/>
            <person name="Noel B."/>
            <person name="Labadie K."/>
            <person name="Alberti A."/>
            <person name="Charles M."/>
            <person name="Arnaud D."/>
            <person name="Guo H."/>
            <person name="Daviaud C."/>
            <person name="Alamery S."/>
            <person name="Jabbari K."/>
            <person name="Zhao M."/>
            <person name="Edger P.P."/>
            <person name="Chelaifa H."/>
            <person name="Tack D."/>
            <person name="Lassalle G."/>
            <person name="Mestiri I."/>
            <person name="Schnel N."/>
            <person name="Le Paslier M.C."/>
            <person name="Fan G."/>
            <person name="Renault V."/>
            <person name="Bayer P.E."/>
            <person name="Golicz A.A."/>
            <person name="Manoli S."/>
            <person name="Lee T.H."/>
            <person name="Thi V.H."/>
            <person name="Chalabi S."/>
            <person name="Hu Q."/>
            <person name="Fan C."/>
            <person name="Tollenaere R."/>
            <person name="Lu Y."/>
            <person name="Battail C."/>
            <person name="Shen J."/>
            <person name="Sidebottom C.H."/>
            <person name="Wang X."/>
            <person name="Canaguier A."/>
            <person name="Chauveau A."/>
            <person name="Berard A."/>
            <person name="Deniot G."/>
            <person name="Guan M."/>
            <person name="Liu Z."/>
            <person name="Sun F."/>
            <person name="Lim Y.P."/>
            <person name="Lyons E."/>
            <person name="Town C.D."/>
            <person name="Bancroft I."/>
            <person name="Wang X."/>
            <person name="Meng J."/>
            <person name="Ma J."/>
            <person name="Pires J.C."/>
            <person name="King G.J."/>
            <person name="Brunel D."/>
            <person name="Delourme R."/>
            <person name="Renard M."/>
            <person name="Aury J.M."/>
            <person name="Adams K.L."/>
            <person name="Batley J."/>
            <person name="Snowdon R.J."/>
            <person name="Tost J."/>
            <person name="Edwards D."/>
            <person name="Zhou Y."/>
            <person name="Hua W."/>
            <person name="Sharpe A.G."/>
            <person name="Paterson A.H."/>
            <person name="Guan C."/>
            <person name="Wincker P."/>
        </authorList>
    </citation>
    <scope>NUCLEOTIDE SEQUENCE [LARGE SCALE GENOMIC DNA]</scope>
</reference>